<dbReference type="KEGG" id="bbes:BESB_011980"/>
<evidence type="ECO:0000313" key="1">
    <source>
        <dbReference type="EMBL" id="PFH32586.1"/>
    </source>
</evidence>
<keyword evidence="2" id="KW-1185">Reference proteome</keyword>
<sequence length="73" mass="8106">MQKPPDLKCTHAKPSSDADRIGTMKQNAVNAPLGLARMVFVPEFGYQTYGEVTLRLLIAKATALKQEWSDKTK</sequence>
<reference evidence="1 2" key="1">
    <citation type="submission" date="2017-09" db="EMBL/GenBank/DDBJ databases">
        <title>Genome sequencing of Besnoitia besnoiti strain Bb-Ger1.</title>
        <authorList>
            <person name="Schares G."/>
            <person name="Venepally P."/>
            <person name="Lorenzi H.A."/>
        </authorList>
    </citation>
    <scope>NUCLEOTIDE SEQUENCE [LARGE SCALE GENOMIC DNA]</scope>
    <source>
        <strain evidence="1 2">Bb-Ger1</strain>
    </source>
</reference>
<proteinExistence type="predicted"/>
<dbReference type="Proteomes" id="UP000224006">
    <property type="component" value="Chromosome IX"/>
</dbReference>
<protein>
    <submittedName>
        <fullName evidence="1">Uncharacterized protein</fullName>
    </submittedName>
</protein>
<dbReference type="EMBL" id="NWUJ01000010">
    <property type="protein sequence ID" value="PFH32586.1"/>
    <property type="molecule type" value="Genomic_DNA"/>
</dbReference>
<name>A0A2A9M9J4_BESBE</name>
<accession>A0A2A9M9J4</accession>
<organism evidence="1 2">
    <name type="scientific">Besnoitia besnoiti</name>
    <name type="common">Apicomplexan protozoan</name>
    <dbReference type="NCBI Taxonomy" id="94643"/>
    <lineage>
        <taxon>Eukaryota</taxon>
        <taxon>Sar</taxon>
        <taxon>Alveolata</taxon>
        <taxon>Apicomplexa</taxon>
        <taxon>Conoidasida</taxon>
        <taxon>Coccidia</taxon>
        <taxon>Eucoccidiorida</taxon>
        <taxon>Eimeriorina</taxon>
        <taxon>Sarcocystidae</taxon>
        <taxon>Besnoitia</taxon>
    </lineage>
</organism>
<dbReference type="VEuPathDB" id="ToxoDB:BESB_011980"/>
<dbReference type="RefSeq" id="XP_029216595.1">
    <property type="nucleotide sequence ID" value="XM_029359928.1"/>
</dbReference>
<comment type="caution">
    <text evidence="1">The sequence shown here is derived from an EMBL/GenBank/DDBJ whole genome shotgun (WGS) entry which is preliminary data.</text>
</comment>
<gene>
    <name evidence="1" type="ORF">BESB_011980</name>
</gene>
<dbReference type="AlphaFoldDB" id="A0A2A9M9J4"/>
<evidence type="ECO:0000313" key="2">
    <source>
        <dbReference type="Proteomes" id="UP000224006"/>
    </source>
</evidence>
<dbReference type="GeneID" id="40306260"/>